<protein>
    <recommendedName>
        <fullName evidence="3">N-acetyltransferase domain-containing protein</fullName>
    </recommendedName>
</protein>
<dbReference type="InterPro" id="IPR016181">
    <property type="entry name" value="Acyl_CoA_acyltransferase"/>
</dbReference>
<evidence type="ECO:0000313" key="5">
    <source>
        <dbReference type="Proteomes" id="UP000231259"/>
    </source>
</evidence>
<feature type="domain" description="N-acetyltransferase" evidence="3">
    <location>
        <begin position="1"/>
        <end position="153"/>
    </location>
</feature>
<evidence type="ECO:0000256" key="1">
    <source>
        <dbReference type="ARBA" id="ARBA00022679"/>
    </source>
</evidence>
<sequence>MKIRDAIATDAAQISAFLQELTALGKRTNRSDEDFVLSSYINGPTKVKCAVAEDADGTILGLQSLSRATEDNIYGVTPGWGIIGTHVSPEAARRGVGRALFAANRQAAQDAGLDKIDASIGESNAEGLGYYEAMGFRTYRTPPGKICKCFDLT</sequence>
<name>A0A2G8RFH4_9RHOB</name>
<dbReference type="Pfam" id="PF00583">
    <property type="entry name" value="Acetyltransf_1"/>
    <property type="match status" value="1"/>
</dbReference>
<dbReference type="CDD" id="cd04301">
    <property type="entry name" value="NAT_SF"/>
    <property type="match status" value="1"/>
</dbReference>
<keyword evidence="1" id="KW-0808">Transferase</keyword>
<dbReference type="PROSITE" id="PS51186">
    <property type="entry name" value="GNAT"/>
    <property type="match status" value="1"/>
</dbReference>
<dbReference type="InterPro" id="IPR050832">
    <property type="entry name" value="Bact_Acetyltransf"/>
</dbReference>
<comment type="caution">
    <text evidence="4">The sequence shown here is derived from an EMBL/GenBank/DDBJ whole genome shotgun (WGS) entry which is preliminary data.</text>
</comment>
<keyword evidence="2" id="KW-0012">Acyltransferase</keyword>
<dbReference type="SUPFAM" id="SSF55729">
    <property type="entry name" value="Acyl-CoA N-acyltransferases (Nat)"/>
    <property type="match status" value="1"/>
</dbReference>
<dbReference type="InterPro" id="IPR000182">
    <property type="entry name" value="GNAT_dom"/>
</dbReference>
<dbReference type="GO" id="GO:0016747">
    <property type="term" value="F:acyltransferase activity, transferring groups other than amino-acyl groups"/>
    <property type="evidence" value="ECO:0007669"/>
    <property type="project" value="InterPro"/>
</dbReference>
<dbReference type="Proteomes" id="UP000231259">
    <property type="component" value="Unassembled WGS sequence"/>
</dbReference>
<gene>
    <name evidence="4" type="ORF">P775_10080</name>
</gene>
<evidence type="ECO:0000256" key="2">
    <source>
        <dbReference type="ARBA" id="ARBA00023315"/>
    </source>
</evidence>
<organism evidence="4 5">
    <name type="scientific">Puniceibacterium antarcticum</name>
    <dbReference type="NCBI Taxonomy" id="1206336"/>
    <lineage>
        <taxon>Bacteria</taxon>
        <taxon>Pseudomonadati</taxon>
        <taxon>Pseudomonadota</taxon>
        <taxon>Alphaproteobacteria</taxon>
        <taxon>Rhodobacterales</taxon>
        <taxon>Paracoccaceae</taxon>
        <taxon>Puniceibacterium</taxon>
    </lineage>
</organism>
<evidence type="ECO:0000259" key="3">
    <source>
        <dbReference type="PROSITE" id="PS51186"/>
    </source>
</evidence>
<keyword evidence="5" id="KW-1185">Reference proteome</keyword>
<dbReference type="RefSeq" id="WP_099910871.1">
    <property type="nucleotide sequence ID" value="NZ_AWWI01000064.1"/>
</dbReference>
<dbReference type="Gene3D" id="3.40.630.30">
    <property type="match status" value="1"/>
</dbReference>
<proteinExistence type="predicted"/>
<dbReference type="EMBL" id="AWWI01000064">
    <property type="protein sequence ID" value="PIL20289.1"/>
    <property type="molecule type" value="Genomic_DNA"/>
</dbReference>
<evidence type="ECO:0000313" key="4">
    <source>
        <dbReference type="EMBL" id="PIL20289.1"/>
    </source>
</evidence>
<dbReference type="OrthoDB" id="5997585at2"/>
<dbReference type="AlphaFoldDB" id="A0A2G8RFH4"/>
<dbReference type="PANTHER" id="PTHR43877">
    <property type="entry name" value="AMINOALKYLPHOSPHONATE N-ACETYLTRANSFERASE-RELATED-RELATED"/>
    <property type="match status" value="1"/>
</dbReference>
<accession>A0A2G8RFH4</accession>
<reference evidence="4 5" key="1">
    <citation type="submission" date="2013-09" db="EMBL/GenBank/DDBJ databases">
        <title>Genome sequencing of Phaeobacter antarcticus sp. nov. SM1211.</title>
        <authorList>
            <person name="Zhang X.-Y."/>
            <person name="Liu C."/>
            <person name="Chen X.-L."/>
            <person name="Xie B.-B."/>
            <person name="Qin Q.-L."/>
            <person name="Rong J.-C."/>
            <person name="Zhang Y.-Z."/>
        </authorList>
    </citation>
    <scope>NUCLEOTIDE SEQUENCE [LARGE SCALE GENOMIC DNA]</scope>
    <source>
        <strain evidence="4 5">SM1211</strain>
    </source>
</reference>